<dbReference type="AlphaFoldDB" id="A0A1G8DYJ9"/>
<sequence>MKYIHNTRQPLSQKQADKADKPFFNGSREKSKQDGDAFFQARKIDGNQDSALEQEADAVAHKVTMSQQATANSSQRMGQMSVQKKGADEEKDAKSTQKKEQKDEKEEGKPQKKDEKKEEEKPTQKKEEDKKDKEPQKKEEDKKDKEGVQKKEEEKKDKEPQKKEEDKKDKEPQKKGEEDKKDEGKPQKKEKGDEKDDKAAAQKKEEKGGGVEKTEGRPEPPEAKFDRLLNESKGGGSPLPAKVRTQLEHQMNANFEQVKIHTGQQAVELCNLSKAQAFTHGNDIYFNAAKFDPESTAGMNLLAHELTHVVQQNGPRK</sequence>
<dbReference type="RefSeq" id="WP_091171211.1">
    <property type="nucleotide sequence ID" value="NZ_CP071878.2"/>
</dbReference>
<feature type="compositionally biased region" description="Basic and acidic residues" evidence="1">
    <location>
        <begin position="15"/>
        <end position="35"/>
    </location>
</feature>
<reference evidence="4" key="1">
    <citation type="submission" date="2016-10" db="EMBL/GenBank/DDBJ databases">
        <authorList>
            <person name="Varghese N."/>
            <person name="Submissions S."/>
        </authorList>
    </citation>
    <scope>NUCLEOTIDE SEQUENCE [LARGE SCALE GENOMIC DNA]</scope>
    <source>
        <strain evidence="4">Gh-67</strain>
    </source>
</reference>
<keyword evidence="4" id="KW-1185">Reference proteome</keyword>
<dbReference type="Pfam" id="PF13699">
    <property type="entry name" value="eCIS_core"/>
    <property type="match status" value="1"/>
</dbReference>
<evidence type="ECO:0000313" key="3">
    <source>
        <dbReference type="EMBL" id="SDH62816.1"/>
    </source>
</evidence>
<dbReference type="InterPro" id="IPR025295">
    <property type="entry name" value="eCIS_core_dom"/>
</dbReference>
<protein>
    <recommendedName>
        <fullName evidence="2">eCIS core domain-containing protein</fullName>
    </recommendedName>
</protein>
<feature type="compositionally biased region" description="Polar residues" evidence="1">
    <location>
        <begin position="1"/>
        <end position="14"/>
    </location>
</feature>
<gene>
    <name evidence="3" type="ORF">SAMN05192573_11167</name>
</gene>
<dbReference type="EMBL" id="FNCG01000011">
    <property type="protein sequence ID" value="SDH62816.1"/>
    <property type="molecule type" value="Genomic_DNA"/>
</dbReference>
<feature type="region of interest" description="Disordered" evidence="1">
    <location>
        <begin position="1"/>
        <end position="241"/>
    </location>
</feature>
<organism evidence="3 4">
    <name type="scientific">Mucilaginibacter gossypii</name>
    <dbReference type="NCBI Taxonomy" id="551996"/>
    <lineage>
        <taxon>Bacteria</taxon>
        <taxon>Pseudomonadati</taxon>
        <taxon>Bacteroidota</taxon>
        <taxon>Sphingobacteriia</taxon>
        <taxon>Sphingobacteriales</taxon>
        <taxon>Sphingobacteriaceae</taxon>
        <taxon>Mucilaginibacter</taxon>
    </lineage>
</organism>
<feature type="domain" description="eCIS core" evidence="2">
    <location>
        <begin position="238"/>
        <end position="315"/>
    </location>
</feature>
<evidence type="ECO:0000259" key="2">
    <source>
        <dbReference type="Pfam" id="PF13699"/>
    </source>
</evidence>
<dbReference type="Proteomes" id="UP000199705">
    <property type="component" value="Unassembled WGS sequence"/>
</dbReference>
<evidence type="ECO:0000313" key="4">
    <source>
        <dbReference type="Proteomes" id="UP000199705"/>
    </source>
</evidence>
<dbReference type="STRING" id="551996.SAMN05192573_11167"/>
<accession>A0A1G8DYJ9</accession>
<feature type="compositionally biased region" description="Basic and acidic residues" evidence="1">
    <location>
        <begin position="85"/>
        <end position="230"/>
    </location>
</feature>
<evidence type="ECO:0000256" key="1">
    <source>
        <dbReference type="SAM" id="MobiDB-lite"/>
    </source>
</evidence>
<feature type="compositionally biased region" description="Polar residues" evidence="1">
    <location>
        <begin position="64"/>
        <end position="82"/>
    </location>
</feature>
<name>A0A1G8DYJ9_9SPHI</name>
<proteinExistence type="predicted"/>